<organism evidence="10 11">
    <name type="scientific">Thermoflavifilum aggregans</name>
    <dbReference type="NCBI Taxonomy" id="454188"/>
    <lineage>
        <taxon>Bacteria</taxon>
        <taxon>Pseudomonadati</taxon>
        <taxon>Bacteroidota</taxon>
        <taxon>Chitinophagia</taxon>
        <taxon>Chitinophagales</taxon>
        <taxon>Chitinophagaceae</taxon>
        <taxon>Thermoflavifilum</taxon>
    </lineage>
</organism>
<dbReference type="PANTHER" id="PTHR21299">
    <property type="entry name" value="CYTIDYLATE KINASE/PANTOATE-BETA-ALANINE LIGASE"/>
    <property type="match status" value="1"/>
</dbReference>
<proteinExistence type="inferred from homology"/>
<dbReference type="InterPro" id="IPR027417">
    <property type="entry name" value="P-loop_NTPase"/>
</dbReference>
<dbReference type="NCBIfam" id="TIGR00017">
    <property type="entry name" value="cmk"/>
    <property type="match status" value="1"/>
</dbReference>
<keyword evidence="2 8" id="KW-0808">Transferase</keyword>
<keyword evidence="4 8" id="KW-0418">Kinase</keyword>
<dbReference type="RefSeq" id="WP_245860723.1">
    <property type="nucleotide sequence ID" value="NZ_PGFG01000001.1"/>
</dbReference>
<dbReference type="AlphaFoldDB" id="A0A2M9CWD5"/>
<evidence type="ECO:0000256" key="7">
    <source>
        <dbReference type="ARBA" id="ARBA00048478"/>
    </source>
</evidence>
<dbReference type="GO" id="GO:0005829">
    <property type="term" value="C:cytosol"/>
    <property type="evidence" value="ECO:0007669"/>
    <property type="project" value="TreeGrafter"/>
</dbReference>
<evidence type="ECO:0000256" key="3">
    <source>
        <dbReference type="ARBA" id="ARBA00022741"/>
    </source>
</evidence>
<reference evidence="10 11" key="1">
    <citation type="submission" date="2017-11" db="EMBL/GenBank/DDBJ databases">
        <title>Genomic Encyclopedia of Archaeal and Bacterial Type Strains, Phase II (KMG-II): From Individual Species to Whole Genera.</title>
        <authorList>
            <person name="Goeker M."/>
        </authorList>
    </citation>
    <scope>NUCLEOTIDE SEQUENCE [LARGE SCALE GENOMIC DNA]</scope>
    <source>
        <strain evidence="10 11">DSM 27268</strain>
    </source>
</reference>
<dbReference type="GO" id="GO:0006220">
    <property type="term" value="P:pyrimidine nucleotide metabolic process"/>
    <property type="evidence" value="ECO:0007669"/>
    <property type="project" value="UniProtKB-UniRule"/>
</dbReference>
<keyword evidence="5 8" id="KW-0067">ATP-binding</keyword>
<dbReference type="PANTHER" id="PTHR21299:SF2">
    <property type="entry name" value="CYTIDYLATE KINASE"/>
    <property type="match status" value="1"/>
</dbReference>
<evidence type="ECO:0000313" key="10">
    <source>
        <dbReference type="EMBL" id="PJJ76224.1"/>
    </source>
</evidence>
<dbReference type="GO" id="GO:0005524">
    <property type="term" value="F:ATP binding"/>
    <property type="evidence" value="ECO:0007669"/>
    <property type="project" value="UniProtKB-UniRule"/>
</dbReference>
<evidence type="ECO:0000256" key="5">
    <source>
        <dbReference type="ARBA" id="ARBA00022840"/>
    </source>
</evidence>
<dbReference type="InterPro" id="IPR003136">
    <property type="entry name" value="Cytidylate_kin"/>
</dbReference>
<keyword evidence="8" id="KW-0963">Cytoplasm</keyword>
<sequence>MLTLLCMRPLIIAIDGYSSCGKSTLARQLASALQYKYIDSGAMYRAITYELLRRKINLNDLAAIREVLKDIHLDFKYDPSSGRSVIWLNGENVEQAIRSWEVSEAVSQVAAIPEVREFAVAQQRRMGQQRGIVMDGRDIGTVVFPDADVKIFMTADVKIRAQRRWKELQPLHPEISLAEVEKNLLERDRLDTQRAVSPLRKAADAFVIDNSHLTETQQLQIAMDYVQKIMHNLPIEKTTIS</sequence>
<evidence type="ECO:0000259" key="9">
    <source>
        <dbReference type="Pfam" id="PF02224"/>
    </source>
</evidence>
<feature type="binding site" evidence="8">
    <location>
        <begin position="16"/>
        <end position="24"/>
    </location>
    <ligand>
        <name>ATP</name>
        <dbReference type="ChEBI" id="CHEBI:30616"/>
    </ligand>
</feature>
<comment type="caution">
    <text evidence="10">The sequence shown here is derived from an EMBL/GenBank/DDBJ whole genome shotgun (WGS) entry which is preliminary data.</text>
</comment>
<evidence type="ECO:0000256" key="4">
    <source>
        <dbReference type="ARBA" id="ARBA00022777"/>
    </source>
</evidence>
<dbReference type="Pfam" id="PF02224">
    <property type="entry name" value="Cytidylate_kin"/>
    <property type="match status" value="1"/>
</dbReference>
<dbReference type="GO" id="GO:0036431">
    <property type="term" value="F:dCMP kinase activity"/>
    <property type="evidence" value="ECO:0007669"/>
    <property type="project" value="InterPro"/>
</dbReference>
<gene>
    <name evidence="8" type="primary">cmk</name>
    <name evidence="10" type="ORF">BXY57_1832</name>
</gene>
<comment type="catalytic activity">
    <reaction evidence="7 8">
        <text>CMP + ATP = CDP + ADP</text>
        <dbReference type="Rhea" id="RHEA:11600"/>
        <dbReference type="ChEBI" id="CHEBI:30616"/>
        <dbReference type="ChEBI" id="CHEBI:58069"/>
        <dbReference type="ChEBI" id="CHEBI:60377"/>
        <dbReference type="ChEBI" id="CHEBI:456216"/>
        <dbReference type="EC" id="2.7.4.25"/>
    </reaction>
</comment>
<protein>
    <recommendedName>
        <fullName evidence="8">Cytidylate kinase</fullName>
        <shortName evidence="8">CK</shortName>
        <ecNumber evidence="8">2.7.4.25</ecNumber>
    </recommendedName>
    <alternativeName>
        <fullName evidence="8">Cytidine monophosphate kinase</fullName>
        <shortName evidence="8">CMP kinase</shortName>
    </alternativeName>
</protein>
<evidence type="ECO:0000256" key="6">
    <source>
        <dbReference type="ARBA" id="ARBA00047615"/>
    </source>
</evidence>
<dbReference type="Gene3D" id="3.40.50.300">
    <property type="entry name" value="P-loop containing nucleotide triphosphate hydrolases"/>
    <property type="match status" value="1"/>
</dbReference>
<keyword evidence="3 8" id="KW-0547">Nucleotide-binding</keyword>
<dbReference type="CDD" id="cd02020">
    <property type="entry name" value="CMPK"/>
    <property type="match status" value="1"/>
</dbReference>
<evidence type="ECO:0000256" key="8">
    <source>
        <dbReference type="HAMAP-Rule" id="MF_00238"/>
    </source>
</evidence>
<evidence type="ECO:0000256" key="2">
    <source>
        <dbReference type="ARBA" id="ARBA00022679"/>
    </source>
</evidence>
<comment type="subcellular location">
    <subcellularLocation>
        <location evidence="8">Cytoplasm</location>
    </subcellularLocation>
</comment>
<dbReference type="Proteomes" id="UP000230000">
    <property type="component" value="Unassembled WGS sequence"/>
</dbReference>
<evidence type="ECO:0000313" key="11">
    <source>
        <dbReference type="Proteomes" id="UP000230000"/>
    </source>
</evidence>
<dbReference type="SUPFAM" id="SSF52540">
    <property type="entry name" value="P-loop containing nucleoside triphosphate hydrolases"/>
    <property type="match status" value="1"/>
</dbReference>
<evidence type="ECO:0000256" key="1">
    <source>
        <dbReference type="ARBA" id="ARBA00009427"/>
    </source>
</evidence>
<dbReference type="GO" id="GO:0015949">
    <property type="term" value="P:nucleobase-containing small molecule interconversion"/>
    <property type="evidence" value="ECO:0007669"/>
    <property type="project" value="TreeGrafter"/>
</dbReference>
<comment type="similarity">
    <text evidence="1 8">Belongs to the cytidylate kinase family. Type 1 subfamily.</text>
</comment>
<dbReference type="InterPro" id="IPR011994">
    <property type="entry name" value="Cytidylate_kinase_dom"/>
</dbReference>
<comment type="catalytic activity">
    <reaction evidence="6 8">
        <text>dCMP + ATP = dCDP + ADP</text>
        <dbReference type="Rhea" id="RHEA:25094"/>
        <dbReference type="ChEBI" id="CHEBI:30616"/>
        <dbReference type="ChEBI" id="CHEBI:57566"/>
        <dbReference type="ChEBI" id="CHEBI:58593"/>
        <dbReference type="ChEBI" id="CHEBI:456216"/>
        <dbReference type="EC" id="2.7.4.25"/>
    </reaction>
</comment>
<dbReference type="EMBL" id="PGFG01000001">
    <property type="protein sequence ID" value="PJJ76224.1"/>
    <property type="molecule type" value="Genomic_DNA"/>
</dbReference>
<dbReference type="HAMAP" id="MF_00238">
    <property type="entry name" value="Cytidyl_kinase_type1"/>
    <property type="match status" value="1"/>
</dbReference>
<feature type="domain" description="Cytidylate kinase" evidence="9">
    <location>
        <begin position="12"/>
        <end position="227"/>
    </location>
</feature>
<accession>A0A2M9CWD5</accession>
<keyword evidence="11" id="KW-1185">Reference proteome</keyword>
<dbReference type="EC" id="2.7.4.25" evidence="8"/>
<name>A0A2M9CWD5_9BACT</name>
<dbReference type="GO" id="GO:0036430">
    <property type="term" value="F:CMP kinase activity"/>
    <property type="evidence" value="ECO:0007669"/>
    <property type="project" value="RHEA"/>
</dbReference>